<dbReference type="AlphaFoldDB" id="A0A8X6UN04"/>
<name>A0A8X6UN04_NEPPI</name>
<keyword evidence="3" id="KW-1185">Reference proteome</keyword>
<reference evidence="2" key="1">
    <citation type="submission" date="2020-08" db="EMBL/GenBank/DDBJ databases">
        <title>Multicomponent nature underlies the extraordinary mechanical properties of spider dragline silk.</title>
        <authorList>
            <person name="Kono N."/>
            <person name="Nakamura H."/>
            <person name="Mori M."/>
            <person name="Yoshida Y."/>
            <person name="Ohtoshi R."/>
            <person name="Malay A.D."/>
            <person name="Moran D.A.P."/>
            <person name="Tomita M."/>
            <person name="Numata K."/>
            <person name="Arakawa K."/>
        </authorList>
    </citation>
    <scope>NUCLEOTIDE SEQUENCE</scope>
</reference>
<proteinExistence type="predicted"/>
<accession>A0A8X6UN04</accession>
<dbReference type="Proteomes" id="UP000887013">
    <property type="component" value="Unassembled WGS sequence"/>
</dbReference>
<evidence type="ECO:0000313" key="3">
    <source>
        <dbReference type="Proteomes" id="UP000887013"/>
    </source>
</evidence>
<comment type="caution">
    <text evidence="2">The sequence shown here is derived from an EMBL/GenBank/DDBJ whole genome shotgun (WGS) entry which is preliminary data.</text>
</comment>
<dbReference type="OrthoDB" id="6429421at2759"/>
<dbReference type="EMBL" id="BMAW01083248">
    <property type="protein sequence ID" value="GFU32815.1"/>
    <property type="molecule type" value="Genomic_DNA"/>
</dbReference>
<gene>
    <name evidence="2" type="ORF">NPIL_317801</name>
</gene>
<feature type="region of interest" description="Disordered" evidence="1">
    <location>
        <begin position="1"/>
        <end position="24"/>
    </location>
</feature>
<feature type="region of interest" description="Disordered" evidence="1">
    <location>
        <begin position="29"/>
        <end position="48"/>
    </location>
</feature>
<organism evidence="2 3">
    <name type="scientific">Nephila pilipes</name>
    <name type="common">Giant wood spider</name>
    <name type="synonym">Nephila maculata</name>
    <dbReference type="NCBI Taxonomy" id="299642"/>
    <lineage>
        <taxon>Eukaryota</taxon>
        <taxon>Metazoa</taxon>
        <taxon>Ecdysozoa</taxon>
        <taxon>Arthropoda</taxon>
        <taxon>Chelicerata</taxon>
        <taxon>Arachnida</taxon>
        <taxon>Araneae</taxon>
        <taxon>Araneomorphae</taxon>
        <taxon>Entelegynae</taxon>
        <taxon>Araneoidea</taxon>
        <taxon>Nephilidae</taxon>
        <taxon>Nephila</taxon>
    </lineage>
</organism>
<evidence type="ECO:0000313" key="2">
    <source>
        <dbReference type="EMBL" id="GFU32815.1"/>
    </source>
</evidence>
<protein>
    <submittedName>
        <fullName evidence="2">Uncharacterized protein</fullName>
    </submittedName>
</protein>
<sequence length="328" mass="38388">MEKNETSSDCSQEDGVPKPTGSCHILIGLSSETKEQTSQELENNEQLPEDEPEVQFMYLIHYLVSMSLEDCFYPDETDGWIFHAYDTIRETLEYLHYVFMKQIEEIFHSNTETILGSRITSVQFLLSRCLAICEEPSNLSLLMVWNFIYDILFYWVFERACHRIFFDCEFCLSALYKRKFWKIFRSKEDFDIFVSFSQKLLEVLKPKKNAGEYDSALDVLPDHGQYAAQLMENCANVIETDFHFTPLEMKFLRLSSEKMTSDDWDVTDCEKCKQVALEAVKDLDDDDDEEVPVPRCMRLSKETLISLEKFGIYVCCYCYTACSLFLCI</sequence>
<evidence type="ECO:0000256" key="1">
    <source>
        <dbReference type="SAM" id="MobiDB-lite"/>
    </source>
</evidence>